<dbReference type="AlphaFoldDB" id="B0CT09"/>
<dbReference type="InterPro" id="IPR052925">
    <property type="entry name" value="Phage_Integrase-like_Recomb"/>
</dbReference>
<dbReference type="SUPFAM" id="SSF56349">
    <property type="entry name" value="DNA breaking-rejoining enzymes"/>
    <property type="match status" value="1"/>
</dbReference>
<dbReference type="InterPro" id="IPR011010">
    <property type="entry name" value="DNA_brk_join_enz"/>
</dbReference>
<dbReference type="PANTHER" id="PTHR34605:SF4">
    <property type="entry name" value="DNA ADENINE METHYLTRANSFERASE"/>
    <property type="match status" value="1"/>
</dbReference>
<dbReference type="Gene3D" id="1.10.443.10">
    <property type="entry name" value="Intergrase catalytic core"/>
    <property type="match status" value="1"/>
</dbReference>
<gene>
    <name evidence="2" type="ORF">LACBIDRAFT_304953</name>
</gene>
<protein>
    <submittedName>
        <fullName evidence="2">Predicted protein</fullName>
    </submittedName>
</protein>
<dbReference type="OrthoDB" id="3163890at2759"/>
<dbReference type="KEGG" id="lbc:LACBIDRAFT_304953"/>
<dbReference type="GO" id="GO:0003677">
    <property type="term" value="F:DNA binding"/>
    <property type="evidence" value="ECO:0007669"/>
    <property type="project" value="InterPro"/>
</dbReference>
<accession>B0CT09</accession>
<reference evidence="2 3" key="1">
    <citation type="journal article" date="2008" name="Nature">
        <title>The genome of Laccaria bicolor provides insights into mycorrhizal symbiosis.</title>
        <authorList>
            <person name="Martin F."/>
            <person name="Aerts A."/>
            <person name="Ahren D."/>
            <person name="Brun A."/>
            <person name="Danchin E.G.J."/>
            <person name="Duchaussoy F."/>
            <person name="Gibon J."/>
            <person name="Kohler A."/>
            <person name="Lindquist E."/>
            <person name="Pereda V."/>
            <person name="Salamov A."/>
            <person name="Shapiro H.J."/>
            <person name="Wuyts J."/>
            <person name="Blaudez D."/>
            <person name="Buee M."/>
            <person name="Brokstein P."/>
            <person name="Canbaeck B."/>
            <person name="Cohen D."/>
            <person name="Courty P.E."/>
            <person name="Coutinho P.M."/>
            <person name="Delaruelle C."/>
            <person name="Detter J.C."/>
            <person name="Deveau A."/>
            <person name="DiFazio S."/>
            <person name="Duplessis S."/>
            <person name="Fraissinet-Tachet L."/>
            <person name="Lucic E."/>
            <person name="Frey-Klett P."/>
            <person name="Fourrey C."/>
            <person name="Feussner I."/>
            <person name="Gay G."/>
            <person name="Grimwood J."/>
            <person name="Hoegger P.J."/>
            <person name="Jain P."/>
            <person name="Kilaru S."/>
            <person name="Labbe J."/>
            <person name="Lin Y.C."/>
            <person name="Legue V."/>
            <person name="Le Tacon F."/>
            <person name="Marmeisse R."/>
            <person name="Melayah D."/>
            <person name="Montanini B."/>
            <person name="Muratet M."/>
            <person name="Nehls U."/>
            <person name="Niculita-Hirzel H."/>
            <person name="Oudot-Le Secq M.P."/>
            <person name="Peter M."/>
            <person name="Quesneville H."/>
            <person name="Rajashekar B."/>
            <person name="Reich M."/>
            <person name="Rouhier N."/>
            <person name="Schmutz J."/>
            <person name="Yin T."/>
            <person name="Chalot M."/>
            <person name="Henrissat B."/>
            <person name="Kuees U."/>
            <person name="Lucas S."/>
            <person name="Van de Peer Y."/>
            <person name="Podila G.K."/>
            <person name="Polle A."/>
            <person name="Pukkila P.J."/>
            <person name="Richardson P.M."/>
            <person name="Rouze P."/>
            <person name="Sanders I.R."/>
            <person name="Stajich J.E."/>
            <person name="Tunlid A."/>
            <person name="Tuskan G."/>
            <person name="Grigoriev I.V."/>
        </authorList>
    </citation>
    <scope>NUCLEOTIDE SEQUENCE [LARGE SCALE GENOMIC DNA]</scope>
    <source>
        <strain evidence="3">S238N-H82 / ATCC MYA-4686</strain>
    </source>
</reference>
<evidence type="ECO:0000313" key="2">
    <source>
        <dbReference type="EMBL" id="EDR13856.1"/>
    </source>
</evidence>
<proteinExistence type="predicted"/>
<organism evidence="3">
    <name type="scientific">Laccaria bicolor (strain S238N-H82 / ATCC MYA-4686)</name>
    <name type="common">Bicoloured deceiver</name>
    <name type="synonym">Laccaria laccata var. bicolor</name>
    <dbReference type="NCBI Taxonomy" id="486041"/>
    <lineage>
        <taxon>Eukaryota</taxon>
        <taxon>Fungi</taxon>
        <taxon>Dikarya</taxon>
        <taxon>Basidiomycota</taxon>
        <taxon>Agaricomycotina</taxon>
        <taxon>Agaricomycetes</taxon>
        <taxon>Agaricomycetidae</taxon>
        <taxon>Agaricales</taxon>
        <taxon>Agaricineae</taxon>
        <taxon>Hydnangiaceae</taxon>
        <taxon>Laccaria</taxon>
    </lineage>
</organism>
<dbReference type="HOGENOM" id="CLU_063718_1_0_1"/>
<evidence type="ECO:0000256" key="1">
    <source>
        <dbReference type="ARBA" id="ARBA00023172"/>
    </source>
</evidence>
<dbReference type="Proteomes" id="UP000001194">
    <property type="component" value="Unassembled WGS sequence"/>
</dbReference>
<dbReference type="RefSeq" id="XP_001874415.1">
    <property type="nucleotide sequence ID" value="XM_001874380.1"/>
</dbReference>
<keyword evidence="3" id="KW-1185">Reference proteome</keyword>
<dbReference type="GO" id="GO:0006310">
    <property type="term" value="P:DNA recombination"/>
    <property type="evidence" value="ECO:0007669"/>
    <property type="project" value="UniProtKB-KW"/>
</dbReference>
<name>B0CT09_LACBS</name>
<dbReference type="EMBL" id="DS547092">
    <property type="protein sequence ID" value="EDR13856.1"/>
    <property type="molecule type" value="Genomic_DNA"/>
</dbReference>
<sequence>MDKCDEVTLDNKAQPSNEICDSYTQAQKMHAAMTKFFSHEYGLGSLEWHRTRDGMVGNPSISPEVANDMSGLRHWKVKAGCEATSARTITADIIGRLYDFNHLPENWALKQYSPVSRQDAAKLHEWGGGLTCRALHAIYAISFLCLLRIDEVLKIRRSHIEIQDDLIILTLPFRKTHQYSRVKPFYLHMLDEADAHLCPVCALADWINTTTITEGYIFHKIGSGEWPVAKDSPMTSEQFLEHFRNNLLDIGIDPSPYGTHSFRCGGCQYLSLERCWPLCTICDWGSWSIEFSSMTIVKYLISWNDNPTESHEDLFNPRRAPTIKCPRCGRSCACA</sequence>
<evidence type="ECO:0000313" key="3">
    <source>
        <dbReference type="Proteomes" id="UP000001194"/>
    </source>
</evidence>
<dbReference type="PANTHER" id="PTHR34605">
    <property type="entry name" value="PHAGE_INTEGRASE DOMAIN-CONTAINING PROTEIN"/>
    <property type="match status" value="1"/>
</dbReference>
<dbReference type="InParanoid" id="B0CT09"/>
<dbReference type="InterPro" id="IPR013762">
    <property type="entry name" value="Integrase-like_cat_sf"/>
</dbReference>
<keyword evidence="1" id="KW-0233">DNA recombination</keyword>
<dbReference type="GO" id="GO:0015074">
    <property type="term" value="P:DNA integration"/>
    <property type="evidence" value="ECO:0007669"/>
    <property type="project" value="InterPro"/>
</dbReference>
<dbReference type="GeneID" id="6071078"/>